<sequence length="182" mass="20015">MQTSGNRQCRHKYRAGTLLFIAETPQLSRNASDQDKDNRRTKPGPDWPQKAGKGGGQSSVIIWINHAAPGTYVRPHRHPHTFELLLPLRGRFVVLNFDDRGTVTHRAILGETCTVLEMAAGTWHAVLSLDTGGIIFEVKHGGYQPVAADDYAHWAPAEGEPGTTELMAWYAQAQVGDSTFAV</sequence>
<proteinExistence type="predicted"/>
<dbReference type="InterPro" id="IPR014710">
    <property type="entry name" value="RmlC-like_jellyroll"/>
</dbReference>
<dbReference type="EMBL" id="KX009507">
    <property type="protein sequence ID" value="ANC48503.1"/>
    <property type="molecule type" value="Genomic_DNA"/>
</dbReference>
<dbReference type="AlphaFoldDB" id="A0A160HS53"/>
<feature type="domain" description="Cupin fold metalloprotein WbuC cupin" evidence="2">
    <location>
        <begin position="64"/>
        <end position="109"/>
    </location>
</feature>
<dbReference type="RefSeq" id="WP_011091029.1">
    <property type="nucleotide sequence ID" value="NZ_KX009507.1"/>
</dbReference>
<name>A0A160HS53_ECOLX</name>
<dbReference type="InterPro" id="IPR011051">
    <property type="entry name" value="RmlC_Cupin_sf"/>
</dbReference>
<dbReference type="CDD" id="cd07005">
    <property type="entry name" value="cupin_WbuC-like"/>
    <property type="match status" value="1"/>
</dbReference>
<keyword evidence="3" id="KW-0614">Plasmid</keyword>
<accession>A0A160HS53</accession>
<reference evidence="3" key="1">
    <citation type="submission" date="2016-03" db="EMBL/GenBank/DDBJ databases">
        <title>LM6771 plasmid from MDR Escherichia coli 06K2206 isolate.</title>
        <authorList>
            <person name="Kang H.-Y."/>
            <person name="Kim S."/>
            <person name="Kim J."/>
        </authorList>
    </citation>
    <scope>NUCLEOTIDE SEQUENCE</scope>
    <source>
        <strain evidence="3">06K2206</strain>
        <plasmid evidence="3">LM6771</plasmid>
    </source>
</reference>
<feature type="region of interest" description="Disordered" evidence="1">
    <location>
        <begin position="26"/>
        <end position="56"/>
    </location>
</feature>
<organism evidence="3">
    <name type="scientific">Escherichia coli</name>
    <dbReference type="NCBI Taxonomy" id="562"/>
    <lineage>
        <taxon>Bacteria</taxon>
        <taxon>Pseudomonadati</taxon>
        <taxon>Pseudomonadota</taxon>
        <taxon>Gammaproteobacteria</taxon>
        <taxon>Enterobacterales</taxon>
        <taxon>Enterobacteriaceae</taxon>
        <taxon>Escherichia</taxon>
    </lineage>
</organism>
<evidence type="ECO:0000259" key="2">
    <source>
        <dbReference type="Pfam" id="PF19480"/>
    </source>
</evidence>
<protein>
    <recommendedName>
        <fullName evidence="2">Cupin fold metalloprotein WbuC cupin domain-containing protein</fullName>
    </recommendedName>
</protein>
<dbReference type="NCBIfam" id="TIGR04366">
    <property type="entry name" value="cupin_WbuC"/>
    <property type="match status" value="1"/>
</dbReference>
<dbReference type="SUPFAM" id="SSF51182">
    <property type="entry name" value="RmlC-like cupins"/>
    <property type="match status" value="1"/>
</dbReference>
<dbReference type="InterPro" id="IPR027565">
    <property type="entry name" value="Cupin_WbuC"/>
</dbReference>
<dbReference type="Gene3D" id="2.60.120.10">
    <property type="entry name" value="Jelly Rolls"/>
    <property type="match status" value="1"/>
</dbReference>
<dbReference type="Pfam" id="PF19480">
    <property type="entry name" value="DUF6016"/>
    <property type="match status" value="1"/>
</dbReference>
<dbReference type="InterPro" id="IPR046058">
    <property type="entry name" value="WbuC_cupin"/>
</dbReference>
<evidence type="ECO:0000256" key="1">
    <source>
        <dbReference type="SAM" id="MobiDB-lite"/>
    </source>
</evidence>
<evidence type="ECO:0000313" key="3">
    <source>
        <dbReference type="EMBL" id="ANC48503.1"/>
    </source>
</evidence>
<geneLocation type="plasmid" evidence="3">
    <name>LM6771</name>
</geneLocation>